<dbReference type="InterPro" id="IPR052759">
    <property type="entry name" value="Metalloprotease_M4"/>
</dbReference>
<dbReference type="CDD" id="cd09597">
    <property type="entry name" value="M4_TLP"/>
    <property type="match status" value="1"/>
</dbReference>
<evidence type="ECO:0000259" key="7">
    <source>
        <dbReference type="Pfam" id="PF01447"/>
    </source>
</evidence>
<keyword evidence="5" id="KW-0862">Zinc</keyword>
<evidence type="ECO:0000256" key="5">
    <source>
        <dbReference type="ARBA" id="ARBA00022833"/>
    </source>
</evidence>
<reference evidence="9" key="1">
    <citation type="submission" date="2018-03" db="EMBL/GenBank/DDBJ databases">
        <authorList>
            <person name="Guldener U."/>
        </authorList>
    </citation>
    <scope>NUCLEOTIDE SEQUENCE</scope>
</reference>
<evidence type="ECO:0000259" key="8">
    <source>
        <dbReference type="Pfam" id="PF02868"/>
    </source>
</evidence>
<protein>
    <submittedName>
        <fullName evidence="9">Related to extracellular metalloproteinase</fullName>
    </submittedName>
</protein>
<dbReference type="Gene3D" id="1.10.390.10">
    <property type="entry name" value="Neutral Protease Domain 2"/>
    <property type="match status" value="1"/>
</dbReference>
<dbReference type="Proteomes" id="UP001187682">
    <property type="component" value="Unassembled WGS sequence"/>
</dbReference>
<dbReference type="InterPro" id="IPR013856">
    <property type="entry name" value="Peptidase_M4_domain"/>
</dbReference>
<dbReference type="PRINTS" id="PR00730">
    <property type="entry name" value="THERMOLYSIN"/>
</dbReference>
<accession>A0AAE8N1V5</accession>
<organism evidence="9 10">
    <name type="scientific">Cephalotrichum gorgonifer</name>
    <dbReference type="NCBI Taxonomy" id="2041049"/>
    <lineage>
        <taxon>Eukaryota</taxon>
        <taxon>Fungi</taxon>
        <taxon>Dikarya</taxon>
        <taxon>Ascomycota</taxon>
        <taxon>Pezizomycotina</taxon>
        <taxon>Sordariomycetes</taxon>
        <taxon>Hypocreomycetidae</taxon>
        <taxon>Microascales</taxon>
        <taxon>Microascaceae</taxon>
        <taxon>Cephalotrichum</taxon>
    </lineage>
</organism>
<proteinExistence type="inferred from homology"/>
<dbReference type="AlphaFoldDB" id="A0AAE8N1V5"/>
<comment type="similarity">
    <text evidence="1">Belongs to the peptidase M4 family.</text>
</comment>
<evidence type="ECO:0000256" key="1">
    <source>
        <dbReference type="ARBA" id="ARBA00009388"/>
    </source>
</evidence>
<evidence type="ECO:0000256" key="6">
    <source>
        <dbReference type="ARBA" id="ARBA00023049"/>
    </source>
</evidence>
<dbReference type="SUPFAM" id="SSF55486">
    <property type="entry name" value="Metalloproteases ('zincins'), catalytic domain"/>
    <property type="match status" value="1"/>
</dbReference>
<keyword evidence="10" id="KW-1185">Reference proteome</keyword>
<evidence type="ECO:0000256" key="2">
    <source>
        <dbReference type="ARBA" id="ARBA00022670"/>
    </source>
</evidence>
<dbReference type="PANTHER" id="PTHR43579:SF1">
    <property type="entry name" value="NEUTRAL METALLOPROTEINASE"/>
    <property type="match status" value="1"/>
</dbReference>
<keyword evidence="4" id="KW-0378">Hydrolase</keyword>
<dbReference type="GO" id="GO:0046872">
    <property type="term" value="F:metal ion binding"/>
    <property type="evidence" value="ECO:0007669"/>
    <property type="project" value="UniProtKB-KW"/>
</dbReference>
<gene>
    <name evidence="9" type="ORF">DNG_07490</name>
</gene>
<evidence type="ECO:0000313" key="9">
    <source>
        <dbReference type="EMBL" id="SPO04805.1"/>
    </source>
</evidence>
<evidence type="ECO:0000313" key="10">
    <source>
        <dbReference type="Proteomes" id="UP001187682"/>
    </source>
</evidence>
<keyword evidence="6 9" id="KW-0482">Metalloprotease</keyword>
<feature type="domain" description="Peptidase M4 C-terminal" evidence="8">
    <location>
        <begin position="255"/>
        <end position="421"/>
    </location>
</feature>
<dbReference type="EMBL" id="ONZQ02000011">
    <property type="protein sequence ID" value="SPO04805.1"/>
    <property type="molecule type" value="Genomic_DNA"/>
</dbReference>
<dbReference type="Gene3D" id="3.10.170.10">
    <property type="match status" value="1"/>
</dbReference>
<dbReference type="PANTHER" id="PTHR43579">
    <property type="match status" value="1"/>
</dbReference>
<dbReference type="InterPro" id="IPR023612">
    <property type="entry name" value="Peptidase_M4"/>
</dbReference>
<dbReference type="Pfam" id="PF01447">
    <property type="entry name" value="Peptidase_M4"/>
    <property type="match status" value="1"/>
</dbReference>
<name>A0AAE8N1V5_9PEZI</name>
<evidence type="ECO:0000256" key="3">
    <source>
        <dbReference type="ARBA" id="ARBA00022723"/>
    </source>
</evidence>
<evidence type="ECO:0000256" key="4">
    <source>
        <dbReference type="ARBA" id="ARBA00022801"/>
    </source>
</evidence>
<sequence length="445" mass="50041">MCDCRCYIVPPYLLRSISDSQHNPPAVREAARAALTRQSTASTCRHDHTKALLKEQRGWKSKVLWGRVRKRRSQGTPKVVSVGLLRHIVESENVDERVKERARRDLTAAKQKYIVKSGTKPASDEVRPHPAEDRTFYRAIYDAKNSNFEFSLPGTVARVEGERPVDDKAVNESYDNVGQVLQMFKDFFDWTSIDNENSHIISTVHFGDRYENAYWDPDKMQLVFGDGDEFLKNFTGTVDVIGHELTHAVTDNISPLLYYGQSGALNEHISDVFGIIVKQRKEKEDAASADWLIGEGCLVPGVKGIALRSMKAPGTAYDDPRFGKDPQPDHFKYYEDTYEDNGGVHIYSGIPNKAFYLIAKEFGGYSWQRAGKIWWDTLQSDSLSPDTNFIGFANATVSTARKTFDDEAAKIVEKGWKEVGVIPDGGAAESGSSWMDRIMDSCNPF</sequence>
<keyword evidence="2" id="KW-0645">Protease</keyword>
<dbReference type="Pfam" id="PF02868">
    <property type="entry name" value="Peptidase_M4_C"/>
    <property type="match status" value="1"/>
</dbReference>
<dbReference type="GO" id="GO:0004222">
    <property type="term" value="F:metalloendopeptidase activity"/>
    <property type="evidence" value="ECO:0007669"/>
    <property type="project" value="InterPro"/>
</dbReference>
<keyword evidence="3" id="KW-0479">Metal-binding</keyword>
<dbReference type="GO" id="GO:0006508">
    <property type="term" value="P:proteolysis"/>
    <property type="evidence" value="ECO:0007669"/>
    <property type="project" value="UniProtKB-KW"/>
</dbReference>
<dbReference type="InterPro" id="IPR027268">
    <property type="entry name" value="Peptidase_M4/M1_CTD_sf"/>
</dbReference>
<dbReference type="InterPro" id="IPR001570">
    <property type="entry name" value="Peptidase_M4_C_domain"/>
</dbReference>
<feature type="domain" description="Peptidase M4" evidence="7">
    <location>
        <begin position="140"/>
        <end position="251"/>
    </location>
</feature>
<comment type="caution">
    <text evidence="9">The sequence shown here is derived from an EMBL/GenBank/DDBJ whole genome shotgun (WGS) entry which is preliminary data.</text>
</comment>